<dbReference type="Proteomes" id="UP000002037">
    <property type="component" value="Unassembled WGS sequence"/>
</dbReference>
<evidence type="ECO:0000313" key="3">
    <source>
        <dbReference type="Proteomes" id="UP000002037"/>
    </source>
</evidence>
<dbReference type="AlphaFoldDB" id="C5MAW5"/>
<dbReference type="KEGG" id="ctp:CTRG_03207"/>
<keyword evidence="3" id="KW-1185">Reference proteome</keyword>
<evidence type="ECO:0000313" key="2">
    <source>
        <dbReference type="EMBL" id="EER32782.1"/>
    </source>
</evidence>
<keyword evidence="1" id="KW-1133">Transmembrane helix</keyword>
<dbReference type="RefSeq" id="XP_002548910.1">
    <property type="nucleotide sequence ID" value="XM_002548864.1"/>
</dbReference>
<reference evidence="2 3" key="1">
    <citation type="journal article" date="2009" name="Nature">
        <title>Evolution of pathogenicity and sexual reproduction in eight Candida genomes.</title>
        <authorList>
            <person name="Butler G."/>
            <person name="Rasmussen M.D."/>
            <person name="Lin M.F."/>
            <person name="Santos M.A."/>
            <person name="Sakthikumar S."/>
            <person name="Munro C.A."/>
            <person name="Rheinbay E."/>
            <person name="Grabherr M."/>
            <person name="Forche A."/>
            <person name="Reedy J.L."/>
            <person name="Agrafioti I."/>
            <person name="Arnaud M.B."/>
            <person name="Bates S."/>
            <person name="Brown A.J."/>
            <person name="Brunke S."/>
            <person name="Costanzo M.C."/>
            <person name="Fitzpatrick D.A."/>
            <person name="de Groot P.W."/>
            <person name="Harris D."/>
            <person name="Hoyer L.L."/>
            <person name="Hube B."/>
            <person name="Klis F.M."/>
            <person name="Kodira C."/>
            <person name="Lennard N."/>
            <person name="Logue M.E."/>
            <person name="Martin R."/>
            <person name="Neiman A.M."/>
            <person name="Nikolaou E."/>
            <person name="Quail M.A."/>
            <person name="Quinn J."/>
            <person name="Santos M.C."/>
            <person name="Schmitzberger F.F."/>
            <person name="Sherlock G."/>
            <person name="Shah P."/>
            <person name="Silverstein K.A."/>
            <person name="Skrzypek M.S."/>
            <person name="Soll D."/>
            <person name="Staggs R."/>
            <person name="Stansfield I."/>
            <person name="Stumpf M.P."/>
            <person name="Sudbery P.E."/>
            <person name="Srikantha T."/>
            <person name="Zeng Q."/>
            <person name="Berman J."/>
            <person name="Berriman M."/>
            <person name="Heitman J."/>
            <person name="Gow N.A."/>
            <person name="Lorenz M.C."/>
            <person name="Birren B.W."/>
            <person name="Kellis M."/>
            <person name="Cuomo C.A."/>
        </authorList>
    </citation>
    <scope>NUCLEOTIDE SEQUENCE [LARGE SCALE GENOMIC DNA]</scope>
    <source>
        <strain evidence="3">ATCC MYA-3404 / T1</strain>
    </source>
</reference>
<organism evidence="2 3">
    <name type="scientific">Candida tropicalis (strain ATCC MYA-3404 / T1)</name>
    <name type="common">Yeast</name>
    <dbReference type="NCBI Taxonomy" id="294747"/>
    <lineage>
        <taxon>Eukaryota</taxon>
        <taxon>Fungi</taxon>
        <taxon>Dikarya</taxon>
        <taxon>Ascomycota</taxon>
        <taxon>Saccharomycotina</taxon>
        <taxon>Pichiomycetes</taxon>
        <taxon>Debaryomycetaceae</taxon>
        <taxon>Candida/Lodderomyces clade</taxon>
        <taxon>Candida</taxon>
    </lineage>
</organism>
<sequence length="148" mass="16727">MQRTMPVLLHTLYQALLHYIGGNGTTNAFKRIIYHRDHYQCHLMVFASNLGIVIVGVYSTVKCRLHSLSQVQCCVSHLPCRINHVASVMSDVPCRVSCVASIVSHQPCRINHVAVTYDMCTHATHMTGDILRFIRCKTFLTEKSLTLK</sequence>
<dbReference type="HOGENOM" id="CLU_147489_0_0_1"/>
<feature type="transmembrane region" description="Helical" evidence="1">
    <location>
        <begin position="41"/>
        <end position="61"/>
    </location>
</feature>
<keyword evidence="1" id="KW-0812">Transmembrane</keyword>
<evidence type="ECO:0000256" key="1">
    <source>
        <dbReference type="SAM" id="Phobius"/>
    </source>
</evidence>
<accession>C5MAW5</accession>
<keyword evidence="1" id="KW-0472">Membrane</keyword>
<gene>
    <name evidence="2" type="ORF">CTRG_03207</name>
</gene>
<proteinExistence type="predicted"/>
<dbReference type="VEuPathDB" id="FungiDB:CTRG_03207"/>
<protein>
    <submittedName>
        <fullName evidence="2">Uncharacterized protein</fullName>
    </submittedName>
</protein>
<name>C5MAW5_CANTT</name>
<dbReference type="GeneID" id="8295929"/>
<dbReference type="EMBL" id="GG692398">
    <property type="protein sequence ID" value="EER32782.1"/>
    <property type="molecule type" value="Genomic_DNA"/>
</dbReference>